<name>A0AAV8YN94_9CUCU</name>
<dbReference type="InterPro" id="IPR004875">
    <property type="entry name" value="DDE_SF_endonuclease_dom"/>
</dbReference>
<gene>
    <name evidence="4" type="ORF">NQ314_007438</name>
</gene>
<evidence type="ECO:0000313" key="5">
    <source>
        <dbReference type="Proteomes" id="UP001162156"/>
    </source>
</evidence>
<evidence type="ECO:0000256" key="1">
    <source>
        <dbReference type="ARBA" id="ARBA00004123"/>
    </source>
</evidence>
<feature type="domain" description="DDE-1" evidence="3">
    <location>
        <begin position="243"/>
        <end position="377"/>
    </location>
</feature>
<dbReference type="Proteomes" id="UP001162156">
    <property type="component" value="Unassembled WGS sequence"/>
</dbReference>
<dbReference type="SUPFAM" id="SSF46689">
    <property type="entry name" value="Homeodomain-like"/>
    <property type="match status" value="1"/>
</dbReference>
<proteinExistence type="predicted"/>
<dbReference type="InterPro" id="IPR050863">
    <property type="entry name" value="CenT-Element_Derived"/>
</dbReference>
<evidence type="ECO:0000259" key="3">
    <source>
        <dbReference type="Pfam" id="PF03184"/>
    </source>
</evidence>
<dbReference type="AlphaFoldDB" id="A0AAV8YN94"/>
<organism evidence="4 5">
    <name type="scientific">Rhamnusium bicolor</name>
    <dbReference type="NCBI Taxonomy" id="1586634"/>
    <lineage>
        <taxon>Eukaryota</taxon>
        <taxon>Metazoa</taxon>
        <taxon>Ecdysozoa</taxon>
        <taxon>Arthropoda</taxon>
        <taxon>Hexapoda</taxon>
        <taxon>Insecta</taxon>
        <taxon>Pterygota</taxon>
        <taxon>Neoptera</taxon>
        <taxon>Endopterygota</taxon>
        <taxon>Coleoptera</taxon>
        <taxon>Polyphaga</taxon>
        <taxon>Cucujiformia</taxon>
        <taxon>Chrysomeloidea</taxon>
        <taxon>Cerambycidae</taxon>
        <taxon>Lepturinae</taxon>
        <taxon>Rhagiini</taxon>
        <taxon>Rhamnusium</taxon>
    </lineage>
</organism>
<comment type="subcellular location">
    <subcellularLocation>
        <location evidence="1">Nucleus</location>
    </subcellularLocation>
</comment>
<evidence type="ECO:0000313" key="4">
    <source>
        <dbReference type="EMBL" id="KAJ8952976.1"/>
    </source>
</evidence>
<dbReference type="GO" id="GO:0003677">
    <property type="term" value="F:DNA binding"/>
    <property type="evidence" value="ECO:0007669"/>
    <property type="project" value="TreeGrafter"/>
</dbReference>
<keyword evidence="5" id="KW-1185">Reference proteome</keyword>
<keyword evidence="2" id="KW-0175">Coiled coil</keyword>
<dbReference type="PANTHER" id="PTHR19303:SF74">
    <property type="entry name" value="POGO TRANSPOSABLE ELEMENT WITH KRAB DOMAIN"/>
    <property type="match status" value="1"/>
</dbReference>
<dbReference type="EMBL" id="JANEYF010001992">
    <property type="protein sequence ID" value="KAJ8952976.1"/>
    <property type="molecule type" value="Genomic_DNA"/>
</dbReference>
<reference evidence="4" key="1">
    <citation type="journal article" date="2023" name="Insect Mol. Biol.">
        <title>Genome sequencing provides insights into the evolution of gene families encoding plant cell wall-degrading enzymes in longhorned beetles.</title>
        <authorList>
            <person name="Shin N.R."/>
            <person name="Okamura Y."/>
            <person name="Kirsch R."/>
            <person name="Pauchet Y."/>
        </authorList>
    </citation>
    <scope>NUCLEOTIDE SEQUENCE</scope>
    <source>
        <strain evidence="4">RBIC_L_NR</strain>
    </source>
</reference>
<accession>A0AAV8YN94</accession>
<evidence type="ECO:0000256" key="2">
    <source>
        <dbReference type="SAM" id="Coils"/>
    </source>
</evidence>
<dbReference type="GO" id="GO:0005634">
    <property type="term" value="C:nucleus"/>
    <property type="evidence" value="ECO:0007669"/>
    <property type="project" value="UniProtKB-SubCell"/>
</dbReference>
<dbReference type="Pfam" id="PF03184">
    <property type="entry name" value="DDE_1"/>
    <property type="match status" value="1"/>
</dbReference>
<dbReference type="InterPro" id="IPR009057">
    <property type="entry name" value="Homeodomain-like_sf"/>
</dbReference>
<dbReference type="PANTHER" id="PTHR19303">
    <property type="entry name" value="TRANSPOSON"/>
    <property type="match status" value="1"/>
</dbReference>
<protein>
    <recommendedName>
        <fullName evidence="3">DDE-1 domain-containing protein</fullName>
    </recommendedName>
</protein>
<dbReference type="Gene3D" id="1.10.10.60">
    <property type="entry name" value="Homeodomain-like"/>
    <property type="match status" value="1"/>
</dbReference>
<feature type="coiled-coil region" evidence="2">
    <location>
        <begin position="529"/>
        <end position="556"/>
    </location>
</feature>
<sequence length="692" mass="78726">MVRTYKKKTQRAFINENNIKQAIRDVINKTKSIRAAAADYNIHPATLQHRLKTFRKLHPDVNEIVSDDSAQENEVVSIQNAEYHSKYTSNQVFTVQEEESLEKYFIKSSQIQYGLTYHQAQTLAYEFAIHCNKNNIPKSWIENKLAGLFWMQSFMKRHPKLSLRRPENTSLARSTTFNRYTVNEFFTNYISITTKYKFTPDRIYNIDESGISTVLPCPRVITEIGKKQVGQAVSGERGQLLTFVGIINATGNALPPAIIFPRVRYKDYFLNGAPTGSLGLASKSGWMTSPLFVDLLKHFQKITNSSKENPTLILIDNHETHCSINAINYARNHGIHLLSFPPHTSHKLQPLDVGVYSSFKANCKTAFNNWLATNPGKQITIYDIPGLSNIAFKNSFTIKNITSGFKKSGLWPINQLVFNDEDFLSCYVTDRPAATSNEQQTENEANNNINIVNNSSEEKKKTMMIMPTKKILINQFHQCPNPSDTKLLLSNKVILIPEQIKPYPKAQPQVKKINSRQGKSRIYTSTPEKQRIEEILKAKEEKLAKLKKNVEPVKKKLKLVESSSEEDSISELSLSDSVGDISEEEFPLLCDDEELNLKDFVLVQFCTKKTKLHYIGCIQRIINRDELEINFLRRKGNKENPFIFPVIQDVSEVSRSDVIMKLPNPIPVGTTSRQSGCISVSVNFSSLNITIM</sequence>
<comment type="caution">
    <text evidence="4">The sequence shown here is derived from an EMBL/GenBank/DDBJ whole genome shotgun (WGS) entry which is preliminary data.</text>
</comment>